<evidence type="ECO:0000259" key="4">
    <source>
        <dbReference type="Pfam" id="PF04586"/>
    </source>
</evidence>
<proteinExistence type="predicted"/>
<reference evidence="6" key="1">
    <citation type="submission" date="2015-07" db="EMBL/GenBank/DDBJ databases">
        <title>Genome sequencing project for genomic taxonomy and phylogenomics of Bacillus-like bacteria.</title>
        <authorList>
            <person name="Liu B."/>
            <person name="Wang J."/>
            <person name="Zhu Y."/>
            <person name="Liu G."/>
            <person name="Chen Q."/>
            <person name="Chen Z."/>
            <person name="Lan J."/>
            <person name="Che J."/>
            <person name="Ge C."/>
            <person name="Shi H."/>
            <person name="Pan Z."/>
            <person name="Liu X."/>
        </authorList>
    </citation>
    <scope>NUCLEOTIDE SEQUENCE [LARGE SCALE GENOMIC DNA]</scope>
    <source>
        <strain evidence="6">DSM 9887</strain>
    </source>
</reference>
<dbReference type="STRING" id="54915.ADS79_07440"/>
<organism evidence="5 6">
    <name type="scientific">Brevibacillus reuszeri</name>
    <dbReference type="NCBI Taxonomy" id="54915"/>
    <lineage>
        <taxon>Bacteria</taxon>
        <taxon>Bacillati</taxon>
        <taxon>Bacillota</taxon>
        <taxon>Bacilli</taxon>
        <taxon>Bacillales</taxon>
        <taxon>Paenibacillaceae</taxon>
        <taxon>Brevibacillus</taxon>
    </lineage>
</organism>
<evidence type="ECO:0000256" key="3">
    <source>
        <dbReference type="ARBA" id="ARBA00022801"/>
    </source>
</evidence>
<keyword evidence="3" id="KW-0378">Hydrolase</keyword>
<dbReference type="NCBIfam" id="TIGR01543">
    <property type="entry name" value="proheadase_HK97"/>
    <property type="match status" value="1"/>
</dbReference>
<keyword evidence="1" id="KW-1188">Viral release from host cell</keyword>
<dbReference type="Pfam" id="PF04586">
    <property type="entry name" value="Peptidase_S78"/>
    <property type="match status" value="1"/>
</dbReference>
<evidence type="ECO:0000313" key="6">
    <source>
        <dbReference type="Proteomes" id="UP000036834"/>
    </source>
</evidence>
<dbReference type="InterPro" id="IPR054613">
    <property type="entry name" value="Peptidase_S78_dom"/>
</dbReference>
<dbReference type="EMBL" id="LGIQ01000005">
    <property type="protein sequence ID" value="KNB73760.1"/>
    <property type="molecule type" value="Genomic_DNA"/>
</dbReference>
<evidence type="ECO:0000313" key="5">
    <source>
        <dbReference type="EMBL" id="KNB73760.1"/>
    </source>
</evidence>
<feature type="domain" description="Prohead serine protease" evidence="4">
    <location>
        <begin position="16"/>
        <end position="176"/>
    </location>
</feature>
<comment type="caution">
    <text evidence="5">The sequence shown here is derived from an EMBL/GenBank/DDBJ whole genome shotgun (WGS) entry which is preliminary data.</text>
</comment>
<evidence type="ECO:0000256" key="2">
    <source>
        <dbReference type="ARBA" id="ARBA00022670"/>
    </source>
</evidence>
<dbReference type="GO" id="GO:0006508">
    <property type="term" value="P:proteolysis"/>
    <property type="evidence" value="ECO:0007669"/>
    <property type="project" value="UniProtKB-KW"/>
</dbReference>
<keyword evidence="2" id="KW-0645">Protease</keyword>
<dbReference type="AlphaFoldDB" id="A0A0K9YZV8"/>
<dbReference type="PATRIC" id="fig|54915.3.peg.6921"/>
<accession>A0A0K9YZV8</accession>
<sequence length="202" mass="22989">MRVVGKKEIRFLPVEDIEVRSSGDEGSTTSTIAGYVVKFNQRSQLIWGEFYEKVAKGAFARSLAENVIKAFWNHRSDFVLGSTKNGTLRLWEDNTGLRFECDLPNSTWGKDAFESISRGDVDGVSFGFSVRQDSFTYLKEEDVYERTLIDIDLREISPTPFPAYPDSEVSQRSIDQLGITTKEQRKLEKEKLLLEIDLIGLC</sequence>
<gene>
    <name evidence="5" type="ORF">ADS79_07440</name>
</gene>
<protein>
    <submittedName>
        <fullName evidence="5">Peptidase U35</fullName>
    </submittedName>
</protein>
<evidence type="ECO:0000256" key="1">
    <source>
        <dbReference type="ARBA" id="ARBA00022612"/>
    </source>
</evidence>
<dbReference type="InterPro" id="IPR006433">
    <property type="entry name" value="Prohead_protease"/>
</dbReference>
<dbReference type="Proteomes" id="UP000036834">
    <property type="component" value="Unassembled WGS sequence"/>
</dbReference>
<name>A0A0K9YZV8_9BACL</name>
<dbReference type="GO" id="GO:0008233">
    <property type="term" value="F:peptidase activity"/>
    <property type="evidence" value="ECO:0007669"/>
    <property type="project" value="UniProtKB-KW"/>
</dbReference>